<dbReference type="AlphaFoldDB" id="A0A379CMV2"/>
<dbReference type="Proteomes" id="UP000664658">
    <property type="component" value="Unassembled WGS sequence"/>
</dbReference>
<name>A0A379CMV2_PLESH</name>
<proteinExistence type="predicted"/>
<dbReference type="KEGG" id="pshi:SAMEA2665130_1578"/>
<dbReference type="GeneID" id="69706506"/>
<gene>
    <name evidence="1" type="ORF">J2R62_13650</name>
</gene>
<dbReference type="RefSeq" id="WP_165807605.1">
    <property type="nucleotide sequence ID" value="NZ_CP027852.1"/>
</dbReference>
<evidence type="ECO:0000313" key="1">
    <source>
        <dbReference type="EMBL" id="MBO1109242.1"/>
    </source>
</evidence>
<comment type="caution">
    <text evidence="1">The sequence shown here is derived from an EMBL/GenBank/DDBJ whole genome shotgun (WGS) entry which is preliminary data.</text>
</comment>
<organism evidence="1 2">
    <name type="scientific">Plesiomonas shigelloides</name>
    <name type="common">Aeromonas shigelloides</name>
    <dbReference type="NCBI Taxonomy" id="703"/>
    <lineage>
        <taxon>Bacteria</taxon>
        <taxon>Pseudomonadati</taxon>
        <taxon>Pseudomonadota</taxon>
        <taxon>Gammaproteobacteria</taxon>
        <taxon>Enterobacterales</taxon>
        <taxon>Enterobacteriaceae</taxon>
        <taxon>Plesiomonas</taxon>
    </lineage>
</organism>
<dbReference type="EMBL" id="JAFNAA010000016">
    <property type="protein sequence ID" value="MBO1109242.1"/>
    <property type="molecule type" value="Genomic_DNA"/>
</dbReference>
<sequence>MADKENYLVAIDILRCHLGKSYEEACEVLGLDAGVGHRLREQSTGSDNGYTASAE</sequence>
<protein>
    <submittedName>
        <fullName evidence="1">Uncharacterized protein</fullName>
    </submittedName>
</protein>
<evidence type="ECO:0000313" key="2">
    <source>
        <dbReference type="Proteomes" id="UP000664658"/>
    </source>
</evidence>
<accession>A0A379CMV2</accession>
<reference evidence="1" key="1">
    <citation type="submission" date="2021-03" db="EMBL/GenBank/DDBJ databases">
        <title>Plesiomonas shigelloides zfcc0051, isolated from zebrafish feces.</title>
        <authorList>
            <person name="Vanderhoek Z."/>
            <person name="Gaulke C."/>
        </authorList>
    </citation>
    <scope>NUCLEOTIDE SEQUENCE</scope>
    <source>
        <strain evidence="1">Zfcc0051</strain>
    </source>
</reference>